<dbReference type="PANTHER" id="PTHR43366">
    <property type="entry name" value="PYRUVATE SYNTHASE SUBUNIT PORC"/>
    <property type="match status" value="1"/>
</dbReference>
<dbReference type="EMBL" id="FTMD01000002">
    <property type="protein sequence ID" value="SIQ03720.1"/>
    <property type="molecule type" value="Genomic_DNA"/>
</dbReference>
<name>A0A1N6PH95_9RHOO</name>
<dbReference type="NCBIfam" id="TIGR02175">
    <property type="entry name" value="PorC_KorC"/>
    <property type="match status" value="1"/>
</dbReference>
<dbReference type="STRING" id="34027.SAMN05421829_10246"/>
<dbReference type="AlphaFoldDB" id="A0A1N6PH95"/>
<dbReference type="OrthoDB" id="9794954at2"/>
<dbReference type="Gene3D" id="3.40.920.10">
    <property type="entry name" value="Pyruvate-ferredoxin oxidoreductase, PFOR, domain III"/>
    <property type="match status" value="1"/>
</dbReference>
<keyword evidence="3" id="KW-0670">Pyruvate</keyword>
<reference evidence="4" key="1">
    <citation type="submission" date="2017-01" db="EMBL/GenBank/DDBJ databases">
        <authorList>
            <person name="Varghese N."/>
            <person name="Submissions S."/>
        </authorList>
    </citation>
    <scope>NUCLEOTIDE SEQUENCE [LARGE SCALE GENOMIC DNA]</scope>
    <source>
        <strain evidence="4">ATCC 51758</strain>
    </source>
</reference>
<evidence type="ECO:0000256" key="1">
    <source>
        <dbReference type="ARBA" id="ARBA00023002"/>
    </source>
</evidence>
<dbReference type="Proteomes" id="UP000186819">
    <property type="component" value="Unassembled WGS sequence"/>
</dbReference>
<evidence type="ECO:0000313" key="4">
    <source>
        <dbReference type="Proteomes" id="UP000186819"/>
    </source>
</evidence>
<dbReference type="SUPFAM" id="SSF53323">
    <property type="entry name" value="Pyruvate-ferredoxin oxidoreductase, PFOR, domain III"/>
    <property type="match status" value="1"/>
</dbReference>
<keyword evidence="1" id="KW-0560">Oxidoreductase</keyword>
<dbReference type="InterPro" id="IPR019752">
    <property type="entry name" value="Pyrv/ketoisovalerate_OxRed_cat"/>
</dbReference>
<accession>A0A1N6PH95</accession>
<sequence length="190" mass="19965">MFEVRLHGRGGQGTVLAAGILAKALVAEGKHVVAVPQFGFERRGAPVAAYLRASATPMRAMTNIYAPECVVCIDSSLPRVVDIFAGLRAGGTLVQASRLAPQDIVVPPTVATIAVCDAIGIAREVFGRPITNTVMLGAFARATGLVSLEALDRALEETSFRDGGLVQNRRALALGHARTVVHRTGQREAA</sequence>
<dbReference type="Pfam" id="PF01558">
    <property type="entry name" value="POR"/>
    <property type="match status" value="1"/>
</dbReference>
<dbReference type="RefSeq" id="WP_076600587.1">
    <property type="nucleotide sequence ID" value="NZ_FTMD01000002.1"/>
</dbReference>
<keyword evidence="4" id="KW-1185">Reference proteome</keyword>
<organism evidence="3 4">
    <name type="scientific">Aromatoleum tolulyticum</name>
    <dbReference type="NCBI Taxonomy" id="34027"/>
    <lineage>
        <taxon>Bacteria</taxon>
        <taxon>Pseudomonadati</taxon>
        <taxon>Pseudomonadota</taxon>
        <taxon>Betaproteobacteria</taxon>
        <taxon>Rhodocyclales</taxon>
        <taxon>Rhodocyclaceae</taxon>
        <taxon>Aromatoleum</taxon>
    </lineage>
</organism>
<dbReference type="InterPro" id="IPR051626">
    <property type="entry name" value="Oxidoreductase_gamma_subunit"/>
</dbReference>
<feature type="domain" description="Pyruvate/ketoisovalerate oxidoreductase catalytic" evidence="2">
    <location>
        <begin position="10"/>
        <end position="159"/>
    </location>
</feature>
<dbReference type="InterPro" id="IPR011894">
    <property type="entry name" value="PorC_KorC"/>
</dbReference>
<dbReference type="NCBIfam" id="NF045762">
    <property type="entry name" value="PhenlGlyoxDHPadE"/>
    <property type="match status" value="1"/>
</dbReference>
<protein>
    <submittedName>
        <fullName evidence="3">Pyruvate ferredoxin oxidoreductase gamma subunit/phenylglyoxylate dehydrogenase gamma subunit</fullName>
    </submittedName>
</protein>
<dbReference type="InterPro" id="IPR054811">
    <property type="entry name" value="PadE"/>
</dbReference>
<evidence type="ECO:0000259" key="2">
    <source>
        <dbReference type="Pfam" id="PF01558"/>
    </source>
</evidence>
<dbReference type="PANTHER" id="PTHR43366:SF1">
    <property type="entry name" value="PYRUVATE SYNTHASE SUBUNIT PORC"/>
    <property type="match status" value="1"/>
</dbReference>
<dbReference type="GO" id="GO:0016625">
    <property type="term" value="F:oxidoreductase activity, acting on the aldehyde or oxo group of donors, iron-sulfur protein as acceptor"/>
    <property type="evidence" value="ECO:0007669"/>
    <property type="project" value="InterPro"/>
</dbReference>
<evidence type="ECO:0000313" key="3">
    <source>
        <dbReference type="EMBL" id="SIQ03720.1"/>
    </source>
</evidence>
<dbReference type="InterPro" id="IPR002869">
    <property type="entry name" value="Pyrv_flavodox_OxRed_cen"/>
</dbReference>
<gene>
    <name evidence="3" type="ORF">SAMN05421829_10246</name>
</gene>
<proteinExistence type="predicted"/>